<dbReference type="RefSeq" id="WP_175277525.1">
    <property type="nucleotide sequence ID" value="NZ_CP054836.1"/>
</dbReference>
<comment type="similarity">
    <text evidence="3 9">Belongs to the FliF family.</text>
</comment>
<accession>A0A6N1VGJ6</accession>
<evidence type="ECO:0000256" key="7">
    <source>
        <dbReference type="ARBA" id="ARBA00023136"/>
    </source>
</evidence>
<feature type="domain" description="Flagellar M-ring C-terminal" evidence="13">
    <location>
        <begin position="247"/>
        <end position="411"/>
    </location>
</feature>
<feature type="compositionally biased region" description="Polar residues" evidence="10">
    <location>
        <begin position="294"/>
        <end position="316"/>
    </location>
</feature>
<dbReference type="Pfam" id="PF08345">
    <property type="entry name" value="YscJ_FliF_C"/>
    <property type="match status" value="1"/>
</dbReference>
<comment type="function">
    <text evidence="9">The M ring may be actively involved in energy transduction.</text>
</comment>
<gene>
    <name evidence="14" type="primary">fliF</name>
    <name evidence="14" type="ORF">HTY61_14820</name>
</gene>
<dbReference type="NCBIfam" id="TIGR00206">
    <property type="entry name" value="fliF"/>
    <property type="match status" value="1"/>
</dbReference>
<keyword evidence="15" id="KW-1185">Reference proteome</keyword>
<dbReference type="AlphaFoldDB" id="A0A6N1VGJ6"/>
<dbReference type="Proteomes" id="UP000509367">
    <property type="component" value="Chromosome"/>
</dbReference>
<evidence type="ECO:0000256" key="11">
    <source>
        <dbReference type="SAM" id="Phobius"/>
    </source>
</evidence>
<keyword evidence="4" id="KW-1003">Cell membrane</keyword>
<dbReference type="InterPro" id="IPR013556">
    <property type="entry name" value="Flag_M-ring_C"/>
</dbReference>
<dbReference type="InterPro" id="IPR045851">
    <property type="entry name" value="AMP-bd_C_sf"/>
</dbReference>
<dbReference type="InterPro" id="IPR006182">
    <property type="entry name" value="FliF_N_dom"/>
</dbReference>
<dbReference type="GO" id="GO:0005886">
    <property type="term" value="C:plasma membrane"/>
    <property type="evidence" value="ECO:0007669"/>
    <property type="project" value="UniProtKB-SubCell"/>
</dbReference>
<feature type="transmembrane region" description="Helical" evidence="11">
    <location>
        <begin position="433"/>
        <end position="454"/>
    </location>
</feature>
<dbReference type="Gene3D" id="3.30.300.30">
    <property type="match status" value="1"/>
</dbReference>
<dbReference type="EMBL" id="CP054836">
    <property type="protein sequence ID" value="QKV19633.1"/>
    <property type="molecule type" value="Genomic_DNA"/>
</dbReference>
<dbReference type="GO" id="GO:0009431">
    <property type="term" value="C:bacterial-type flagellum basal body, MS ring"/>
    <property type="evidence" value="ECO:0007669"/>
    <property type="project" value="InterPro"/>
</dbReference>
<evidence type="ECO:0000256" key="9">
    <source>
        <dbReference type="PIRNR" id="PIRNR004862"/>
    </source>
</evidence>
<feature type="domain" description="Flagellar M-ring N-terminal" evidence="12">
    <location>
        <begin position="42"/>
        <end position="215"/>
    </location>
</feature>
<keyword evidence="7 11" id="KW-0472">Membrane</keyword>
<evidence type="ECO:0000313" key="15">
    <source>
        <dbReference type="Proteomes" id="UP000509367"/>
    </source>
</evidence>
<dbReference type="KEGG" id="orm:HTY61_14820"/>
<evidence type="ECO:0000256" key="3">
    <source>
        <dbReference type="ARBA" id="ARBA00007971"/>
    </source>
</evidence>
<keyword evidence="14" id="KW-0282">Flagellum</keyword>
<feature type="transmembrane region" description="Helical" evidence="11">
    <location>
        <begin position="20"/>
        <end position="41"/>
    </location>
</feature>
<keyword evidence="8 9" id="KW-0975">Bacterial flagellum</keyword>
<evidence type="ECO:0000256" key="5">
    <source>
        <dbReference type="ARBA" id="ARBA00022692"/>
    </source>
</evidence>
<proteinExistence type="inferred from homology"/>
<evidence type="ECO:0000313" key="14">
    <source>
        <dbReference type="EMBL" id="QKV19633.1"/>
    </source>
</evidence>
<keyword evidence="14" id="KW-0969">Cilium</keyword>
<organism evidence="14 15">
    <name type="scientific">Oricola thermophila</name>
    <dbReference type="NCBI Taxonomy" id="2742145"/>
    <lineage>
        <taxon>Bacteria</taxon>
        <taxon>Pseudomonadati</taxon>
        <taxon>Pseudomonadota</taxon>
        <taxon>Alphaproteobacteria</taxon>
        <taxon>Hyphomicrobiales</taxon>
        <taxon>Ahrensiaceae</taxon>
        <taxon>Oricola</taxon>
    </lineage>
</organism>
<keyword evidence="6 11" id="KW-1133">Transmembrane helix</keyword>
<evidence type="ECO:0000256" key="4">
    <source>
        <dbReference type="ARBA" id="ARBA00022475"/>
    </source>
</evidence>
<sequence>MFEQFQQIISNLTALGTRRLAILAAVGVFVVVGVATAAFYLNRPAFEPIYIGLEPDDVTRMGMALADAGIEYDVNTDGTSILVPAGKTSRARMILAEKGLPNSSGTGYELFDNLGSLGLTAFMQEVTRVRALEGEIARSIQTIRGVKGARVHIVLADRGNFRFTEQTPTASVVVRYEGAHAEASALAIRHLVAAAVPGLQAENVTVLDASGRLLAAGDDPLNNTATSNLGIKATVENEVADSVYKALAPYLGNMNFRVSVQADINTDQKQIEETIFDPDSRVERSVQVVRSEDASAQQSGSTPATVEQNLPDQTTGDGSGPSSSERSERREETTNYELNTKRIATISNGYSVNRLSIAVVVNQDRIAEVLGGNADAAQVEAKLAEIRQLAIAAAGVSDERGDLVQVTAVEFMEGVDGVPLSEPGMLDLVREHLGTVINALSFVAATLLIVFLGLRPLVRALSGDGNTATEGAVGDGELGDLPALDDGTLGDSMAASDDGMNLPGLPELPSLPSIGVNASADPSELLAKMRPSPEERLTMIVDLDEERAAAILRRWVRQEAA</sequence>
<dbReference type="GO" id="GO:0071973">
    <property type="term" value="P:bacterial-type flagellum-dependent cell motility"/>
    <property type="evidence" value="ECO:0007669"/>
    <property type="project" value="InterPro"/>
</dbReference>
<dbReference type="GO" id="GO:0003774">
    <property type="term" value="F:cytoskeletal motor activity"/>
    <property type="evidence" value="ECO:0007669"/>
    <property type="project" value="InterPro"/>
</dbReference>
<comment type="subcellular location">
    <subcellularLocation>
        <location evidence="1 9">Bacterial flagellum basal body</location>
    </subcellularLocation>
    <subcellularLocation>
        <location evidence="2">Cell membrane</location>
        <topology evidence="2">Multi-pass membrane protein</topology>
    </subcellularLocation>
</comment>
<dbReference type="PANTHER" id="PTHR30046">
    <property type="entry name" value="FLAGELLAR M-RING PROTEIN"/>
    <property type="match status" value="1"/>
</dbReference>
<dbReference type="InterPro" id="IPR043427">
    <property type="entry name" value="YscJ/FliF"/>
</dbReference>
<evidence type="ECO:0000256" key="10">
    <source>
        <dbReference type="SAM" id="MobiDB-lite"/>
    </source>
</evidence>
<evidence type="ECO:0000259" key="13">
    <source>
        <dbReference type="Pfam" id="PF08345"/>
    </source>
</evidence>
<dbReference type="PRINTS" id="PR01009">
    <property type="entry name" value="FLGMRINGFLIF"/>
</dbReference>
<evidence type="ECO:0000256" key="1">
    <source>
        <dbReference type="ARBA" id="ARBA00004117"/>
    </source>
</evidence>
<feature type="region of interest" description="Disordered" evidence="10">
    <location>
        <begin position="468"/>
        <end position="507"/>
    </location>
</feature>
<protein>
    <recommendedName>
        <fullName evidence="9">Flagellar M-ring protein</fullName>
    </recommendedName>
</protein>
<evidence type="ECO:0000256" key="6">
    <source>
        <dbReference type="ARBA" id="ARBA00022989"/>
    </source>
</evidence>
<evidence type="ECO:0000259" key="12">
    <source>
        <dbReference type="Pfam" id="PF01514"/>
    </source>
</evidence>
<keyword evidence="5 11" id="KW-0812">Transmembrane</keyword>
<evidence type="ECO:0000256" key="8">
    <source>
        <dbReference type="ARBA" id="ARBA00023143"/>
    </source>
</evidence>
<evidence type="ECO:0000256" key="2">
    <source>
        <dbReference type="ARBA" id="ARBA00004651"/>
    </source>
</evidence>
<dbReference type="InterPro" id="IPR000067">
    <property type="entry name" value="FlgMring_FliF"/>
</dbReference>
<name>A0A6N1VGJ6_9HYPH</name>
<dbReference type="PANTHER" id="PTHR30046:SF0">
    <property type="entry name" value="FLAGELLAR M-RING PROTEIN"/>
    <property type="match status" value="1"/>
</dbReference>
<dbReference type="Pfam" id="PF01514">
    <property type="entry name" value="YscJ_FliF"/>
    <property type="match status" value="1"/>
</dbReference>
<feature type="region of interest" description="Disordered" evidence="10">
    <location>
        <begin position="287"/>
        <end position="336"/>
    </location>
</feature>
<reference evidence="14 15" key="1">
    <citation type="submission" date="2020-06" db="EMBL/GenBank/DDBJ databases">
        <title>Oricola thermophila sp. nov. isolated from a tidal sediments.</title>
        <authorList>
            <person name="Kwon K.K."/>
            <person name="Yang S.-H."/>
            <person name="Park M.-J."/>
        </authorList>
    </citation>
    <scope>NUCLEOTIDE SEQUENCE [LARGE SCALE GENOMIC DNA]</scope>
    <source>
        <strain evidence="14 15">MEBiC13590</strain>
    </source>
</reference>
<dbReference type="PIRSF" id="PIRSF004862">
    <property type="entry name" value="FliF"/>
    <property type="match status" value="1"/>
</dbReference>
<keyword evidence="14" id="KW-0966">Cell projection</keyword>